<accession>A0A3Q3WJC5</accession>
<evidence type="ECO:0000313" key="1">
    <source>
        <dbReference type="Ensembl" id="ENSMMOP00000012362.1"/>
    </source>
</evidence>
<name>A0A3Q3WJC5_MOLML</name>
<dbReference type="AlphaFoldDB" id="A0A3Q3WJC5"/>
<dbReference type="Proteomes" id="UP000261620">
    <property type="component" value="Unplaced"/>
</dbReference>
<proteinExistence type="predicted"/>
<sequence>MTVETHENIKEPLSIDEQSVEFIKNEILDYWLKNEGSVSNPGVEWDAFKAVIKGQLIQHYNPSIQDISSFLSSVKCPTLSREEQGEIGADITLEVKKAIQDVQGGKSPGGGCLPAEFYKTFSDLLALKLLRVFKDSLERDSLPDIMQNAITTLIYKKDRDHTKLGLSLLGKINILKMAIVPKINYISNMLPLSLPRNALLKYNEAVYNVLWAGKKPYINRTKLYTAIEDGGLGLPHITWYHYAFCLKQLSKLYMTADQAPAWVGIEKDLTYPLPDAGETLAFTPALFSFWFWFCSRV</sequence>
<evidence type="ECO:0000313" key="2">
    <source>
        <dbReference type="Proteomes" id="UP000261620"/>
    </source>
</evidence>
<reference evidence="1" key="1">
    <citation type="submission" date="2025-08" db="UniProtKB">
        <authorList>
            <consortium name="Ensembl"/>
        </authorList>
    </citation>
    <scope>IDENTIFICATION</scope>
</reference>
<organism evidence="1 2">
    <name type="scientific">Mola mola</name>
    <name type="common">Ocean sunfish</name>
    <name type="synonym">Tetraodon mola</name>
    <dbReference type="NCBI Taxonomy" id="94237"/>
    <lineage>
        <taxon>Eukaryota</taxon>
        <taxon>Metazoa</taxon>
        <taxon>Chordata</taxon>
        <taxon>Craniata</taxon>
        <taxon>Vertebrata</taxon>
        <taxon>Euteleostomi</taxon>
        <taxon>Actinopterygii</taxon>
        <taxon>Neopterygii</taxon>
        <taxon>Teleostei</taxon>
        <taxon>Neoteleostei</taxon>
        <taxon>Acanthomorphata</taxon>
        <taxon>Eupercaria</taxon>
        <taxon>Tetraodontiformes</taxon>
        <taxon>Molidae</taxon>
        <taxon>Mola</taxon>
    </lineage>
</organism>
<dbReference type="Ensembl" id="ENSMMOT00000012566.1">
    <property type="protein sequence ID" value="ENSMMOP00000012362.1"/>
    <property type="gene ID" value="ENSMMOG00000009504.1"/>
</dbReference>
<reference evidence="1" key="2">
    <citation type="submission" date="2025-09" db="UniProtKB">
        <authorList>
            <consortium name="Ensembl"/>
        </authorList>
    </citation>
    <scope>IDENTIFICATION</scope>
</reference>
<dbReference type="STRING" id="94237.ENSMMOP00000012362"/>
<protein>
    <recommendedName>
        <fullName evidence="3">Reverse transcriptase domain-containing protein</fullName>
    </recommendedName>
</protein>
<dbReference type="PANTHER" id="PTHR31635:SF196">
    <property type="entry name" value="REVERSE TRANSCRIPTASE DOMAIN-CONTAINING PROTEIN-RELATED"/>
    <property type="match status" value="1"/>
</dbReference>
<dbReference type="OMA" id="WICRSAT"/>
<dbReference type="PANTHER" id="PTHR31635">
    <property type="entry name" value="REVERSE TRANSCRIPTASE DOMAIN-CONTAINING PROTEIN-RELATED"/>
    <property type="match status" value="1"/>
</dbReference>
<keyword evidence="2" id="KW-1185">Reference proteome</keyword>
<evidence type="ECO:0008006" key="3">
    <source>
        <dbReference type="Google" id="ProtNLM"/>
    </source>
</evidence>